<evidence type="ECO:0000256" key="5">
    <source>
        <dbReference type="ARBA" id="ARBA00022989"/>
    </source>
</evidence>
<evidence type="ECO:0000313" key="8">
    <source>
        <dbReference type="EMBL" id="OGE74315.1"/>
    </source>
</evidence>
<keyword evidence="3" id="KW-1003">Cell membrane</keyword>
<dbReference type="InterPro" id="IPR007341">
    <property type="entry name" value="Transgly_assoc"/>
</dbReference>
<dbReference type="STRING" id="1817821.A2717_02095"/>
<dbReference type="PANTHER" id="PTHR33884">
    <property type="entry name" value="UPF0410 PROTEIN YMGE"/>
    <property type="match status" value="1"/>
</dbReference>
<name>A0A1F5N9K5_9BACT</name>
<proteinExistence type="inferred from homology"/>
<keyword evidence="6 7" id="KW-0472">Membrane</keyword>
<sequence>MNFIIWIIFGGLAGWIATMIVGADAAYGIPGNIIVGIVGAFLGGWIADKMGMGGAPGAERPSSMMSFVWAVVGAVILLVLLNLIF</sequence>
<dbReference type="Pfam" id="PF04226">
    <property type="entry name" value="Transgly_assoc"/>
    <property type="match status" value="1"/>
</dbReference>
<evidence type="ECO:0000256" key="7">
    <source>
        <dbReference type="SAM" id="Phobius"/>
    </source>
</evidence>
<feature type="transmembrane region" description="Helical" evidence="7">
    <location>
        <begin position="67"/>
        <end position="84"/>
    </location>
</feature>
<dbReference type="Proteomes" id="UP000177610">
    <property type="component" value="Unassembled WGS sequence"/>
</dbReference>
<evidence type="ECO:0000313" key="9">
    <source>
        <dbReference type="Proteomes" id="UP000177610"/>
    </source>
</evidence>
<feature type="transmembrane region" description="Helical" evidence="7">
    <location>
        <begin position="5"/>
        <end position="23"/>
    </location>
</feature>
<keyword evidence="5 7" id="KW-1133">Transmembrane helix</keyword>
<dbReference type="PANTHER" id="PTHR33884:SF3">
    <property type="entry name" value="UPF0410 PROTEIN YMGE"/>
    <property type="match status" value="1"/>
</dbReference>
<evidence type="ECO:0000256" key="1">
    <source>
        <dbReference type="ARBA" id="ARBA00004651"/>
    </source>
</evidence>
<protein>
    <recommendedName>
        <fullName evidence="10">Transglycosylase</fullName>
    </recommendedName>
</protein>
<gene>
    <name evidence="8" type="ORF">A2717_02095</name>
</gene>
<evidence type="ECO:0000256" key="6">
    <source>
        <dbReference type="ARBA" id="ARBA00023136"/>
    </source>
</evidence>
<evidence type="ECO:0000256" key="4">
    <source>
        <dbReference type="ARBA" id="ARBA00022692"/>
    </source>
</evidence>
<evidence type="ECO:0008006" key="10">
    <source>
        <dbReference type="Google" id="ProtNLM"/>
    </source>
</evidence>
<keyword evidence="4 7" id="KW-0812">Transmembrane</keyword>
<reference evidence="8 9" key="1">
    <citation type="journal article" date="2016" name="Nat. Commun.">
        <title>Thousands of microbial genomes shed light on interconnected biogeochemical processes in an aquifer system.</title>
        <authorList>
            <person name="Anantharaman K."/>
            <person name="Brown C.T."/>
            <person name="Hug L.A."/>
            <person name="Sharon I."/>
            <person name="Castelle C.J."/>
            <person name="Probst A.J."/>
            <person name="Thomas B.C."/>
            <person name="Singh A."/>
            <person name="Wilkins M.J."/>
            <person name="Karaoz U."/>
            <person name="Brodie E.L."/>
            <person name="Williams K.H."/>
            <person name="Hubbard S.S."/>
            <person name="Banfield J.F."/>
        </authorList>
    </citation>
    <scope>NUCLEOTIDE SEQUENCE [LARGE SCALE GENOMIC DNA]</scope>
</reference>
<evidence type="ECO:0000256" key="3">
    <source>
        <dbReference type="ARBA" id="ARBA00022475"/>
    </source>
</evidence>
<dbReference type="AlphaFoldDB" id="A0A1F5N9K5"/>
<comment type="subcellular location">
    <subcellularLocation>
        <location evidence="1">Cell membrane</location>
        <topology evidence="1">Multi-pass membrane protein</topology>
    </subcellularLocation>
</comment>
<organism evidence="8 9">
    <name type="scientific">Candidatus Doudnabacteria bacterium RIFCSPHIGHO2_01_FULL_41_86</name>
    <dbReference type="NCBI Taxonomy" id="1817821"/>
    <lineage>
        <taxon>Bacteria</taxon>
        <taxon>Candidatus Doudnaibacteriota</taxon>
    </lineage>
</organism>
<feature type="transmembrane region" description="Helical" evidence="7">
    <location>
        <begin position="29"/>
        <end position="47"/>
    </location>
</feature>
<dbReference type="GO" id="GO:0005886">
    <property type="term" value="C:plasma membrane"/>
    <property type="evidence" value="ECO:0007669"/>
    <property type="project" value="UniProtKB-SubCell"/>
</dbReference>
<comment type="similarity">
    <text evidence="2">Belongs to the UPF0410 family.</text>
</comment>
<comment type="caution">
    <text evidence="8">The sequence shown here is derived from an EMBL/GenBank/DDBJ whole genome shotgun (WGS) entry which is preliminary data.</text>
</comment>
<dbReference type="EMBL" id="MFEH01000001">
    <property type="protein sequence ID" value="OGE74315.1"/>
    <property type="molecule type" value="Genomic_DNA"/>
</dbReference>
<evidence type="ECO:0000256" key="2">
    <source>
        <dbReference type="ARBA" id="ARBA00011006"/>
    </source>
</evidence>
<accession>A0A1F5N9K5</accession>